<evidence type="ECO:0000313" key="2">
    <source>
        <dbReference type="Proteomes" id="UP000199691"/>
    </source>
</evidence>
<sequence>MCAVTLPIFMSTVRQEVGNLLRAGAILHPVMDEDAHFRYGRVCAAQFVDLALRRHLWFSYGGTHVGPRGLQVTRHPDPLDSPDPDEQLLLNVVFEGTGTTSIVRPRPLEWWNGPAKQASDGLKADGLGMLRRRRYRVLRLLRELRTDMRLIARSSEQSWDSAPDVFRAGCSFAVLFNIDTAVPHWPMPPEEELFVPSMLSAAFNLALDIAT</sequence>
<dbReference type="STRING" id="641025.SAMN05421507_118147"/>
<proteinExistence type="predicted"/>
<name>A0A1H0WDS5_9PSEU</name>
<accession>A0A1H0WDS5</accession>
<dbReference type="EMBL" id="FNIX01000018">
    <property type="protein sequence ID" value="SDP88817.1"/>
    <property type="molecule type" value="Genomic_DNA"/>
</dbReference>
<keyword evidence="2" id="KW-1185">Reference proteome</keyword>
<organism evidence="1 2">
    <name type="scientific">Lentzea jiangxiensis</name>
    <dbReference type="NCBI Taxonomy" id="641025"/>
    <lineage>
        <taxon>Bacteria</taxon>
        <taxon>Bacillati</taxon>
        <taxon>Actinomycetota</taxon>
        <taxon>Actinomycetes</taxon>
        <taxon>Pseudonocardiales</taxon>
        <taxon>Pseudonocardiaceae</taxon>
        <taxon>Lentzea</taxon>
    </lineage>
</organism>
<dbReference type="AlphaFoldDB" id="A0A1H0WDS5"/>
<dbReference type="Proteomes" id="UP000199691">
    <property type="component" value="Unassembled WGS sequence"/>
</dbReference>
<evidence type="ECO:0000313" key="1">
    <source>
        <dbReference type="EMBL" id="SDP88817.1"/>
    </source>
</evidence>
<protein>
    <submittedName>
        <fullName evidence="1">Uncharacterized protein</fullName>
    </submittedName>
</protein>
<gene>
    <name evidence="1" type="ORF">SAMN05421507_118147</name>
</gene>
<reference evidence="2" key="1">
    <citation type="submission" date="2016-10" db="EMBL/GenBank/DDBJ databases">
        <authorList>
            <person name="Varghese N."/>
            <person name="Submissions S."/>
        </authorList>
    </citation>
    <scope>NUCLEOTIDE SEQUENCE [LARGE SCALE GENOMIC DNA]</scope>
    <source>
        <strain evidence="2">CGMCC 4.6609</strain>
    </source>
</reference>